<organism evidence="1 2">
    <name type="scientific">Hydromonas duriensis</name>
    <dbReference type="NCBI Taxonomy" id="1527608"/>
    <lineage>
        <taxon>Bacteria</taxon>
        <taxon>Pseudomonadati</taxon>
        <taxon>Pseudomonadota</taxon>
        <taxon>Betaproteobacteria</taxon>
        <taxon>Burkholderiales</taxon>
        <taxon>Burkholderiaceae</taxon>
        <taxon>Hydromonas</taxon>
    </lineage>
</organism>
<reference evidence="1 2" key="1">
    <citation type="submission" date="2019-03" db="EMBL/GenBank/DDBJ databases">
        <title>Genomic Encyclopedia of Type Strains, Phase IV (KMG-IV): sequencing the most valuable type-strain genomes for metagenomic binning, comparative biology and taxonomic classification.</title>
        <authorList>
            <person name="Goeker M."/>
        </authorList>
    </citation>
    <scope>NUCLEOTIDE SEQUENCE [LARGE SCALE GENOMIC DNA]</scope>
    <source>
        <strain evidence="1 2">DSM 102852</strain>
    </source>
</reference>
<dbReference type="AlphaFoldDB" id="A0A4R6Y460"/>
<dbReference type="Gene3D" id="3.55.50.10">
    <property type="entry name" value="Baseplate protein-like domains"/>
    <property type="match status" value="1"/>
</dbReference>
<evidence type="ECO:0000313" key="2">
    <source>
        <dbReference type="Proteomes" id="UP000294480"/>
    </source>
</evidence>
<dbReference type="EMBL" id="SNZE01000056">
    <property type="protein sequence ID" value="TDR27013.1"/>
    <property type="molecule type" value="Genomic_DNA"/>
</dbReference>
<keyword evidence="2" id="KW-1185">Reference proteome</keyword>
<evidence type="ECO:0000313" key="1">
    <source>
        <dbReference type="EMBL" id="TDR27013.1"/>
    </source>
</evidence>
<dbReference type="Gene3D" id="2.30.110.50">
    <property type="match status" value="1"/>
</dbReference>
<dbReference type="RefSeq" id="WP_211336957.1">
    <property type="nucleotide sequence ID" value="NZ_SNZE01000056.1"/>
</dbReference>
<sequence length="221" mass="24775">MASMFNTRTISVHSPAFKSSEWGTPFFLFHSIKGTENVNELFEYTVQVRTQDEQGKGIIEQYISKAEAMAGGAPGSNLDLKSTIGASLGVAIELDGKVDGVLSLIGEPIERQAGGILDAARGQGTRYINGIITQAAHIGTLGRHALYEFTIRNWMWLLTQSSDYKVWQKMSIPDIIRAVLSTLPYRVEYRLTQEYKTLDYQVQYGETHWHLIQRLMEEAGI</sequence>
<dbReference type="Proteomes" id="UP000294480">
    <property type="component" value="Unassembled WGS sequence"/>
</dbReference>
<comment type="caution">
    <text evidence="1">The sequence shown here is derived from an EMBL/GenBank/DDBJ whole genome shotgun (WGS) entry which is preliminary data.</text>
</comment>
<gene>
    <name evidence="1" type="ORF">DFR44_1561</name>
</gene>
<dbReference type="Pfam" id="PF05954">
    <property type="entry name" value="Phage_GPD"/>
    <property type="match status" value="1"/>
</dbReference>
<accession>A0A4R6Y460</accession>
<feature type="non-terminal residue" evidence="1">
    <location>
        <position position="221"/>
    </location>
</feature>
<name>A0A4R6Y460_9BURK</name>
<proteinExistence type="predicted"/>
<protein>
    <submittedName>
        <fullName evidence="1">Late control gene D protein (GPD)</fullName>
    </submittedName>
</protein>
<dbReference type="SUPFAM" id="SSF69279">
    <property type="entry name" value="Phage tail proteins"/>
    <property type="match status" value="1"/>
</dbReference>